<reference evidence="3 4" key="1">
    <citation type="submission" date="2020-10" db="EMBL/GenBank/DDBJ databases">
        <title>ChiBAC.</title>
        <authorList>
            <person name="Zenner C."/>
            <person name="Hitch T.C.A."/>
            <person name="Clavel T."/>
        </authorList>
    </citation>
    <scope>NUCLEOTIDE SEQUENCE [LARGE SCALE GENOMIC DNA]</scope>
    <source>
        <strain evidence="3 4">DSM 107456</strain>
    </source>
</reference>
<accession>A0ABR9RE37</accession>
<evidence type="ECO:0008006" key="5">
    <source>
        <dbReference type="Google" id="ProtNLM"/>
    </source>
</evidence>
<evidence type="ECO:0000313" key="4">
    <source>
        <dbReference type="Proteomes" id="UP000806211"/>
    </source>
</evidence>
<evidence type="ECO:0000256" key="2">
    <source>
        <dbReference type="SAM" id="SignalP"/>
    </source>
</evidence>
<dbReference type="InterPro" id="IPR022121">
    <property type="entry name" value="Peptidase_M73_camelysin"/>
</dbReference>
<protein>
    <recommendedName>
        <fullName evidence="5">SipW-cognate class signal peptide</fullName>
    </recommendedName>
</protein>
<organism evidence="3 4">
    <name type="scientific">Pseudoflavonifractor gallinarum</name>
    <dbReference type="NCBI Taxonomy" id="2779352"/>
    <lineage>
        <taxon>Bacteria</taxon>
        <taxon>Bacillati</taxon>
        <taxon>Bacillota</taxon>
        <taxon>Clostridia</taxon>
        <taxon>Eubacteriales</taxon>
        <taxon>Oscillospiraceae</taxon>
        <taxon>Pseudoflavonifractor</taxon>
    </lineage>
</organism>
<feature type="signal peptide" evidence="2">
    <location>
        <begin position="1"/>
        <end position="27"/>
    </location>
</feature>
<evidence type="ECO:0000313" key="3">
    <source>
        <dbReference type="EMBL" id="MBE5056967.1"/>
    </source>
</evidence>
<dbReference type="Pfam" id="PF12389">
    <property type="entry name" value="Peptidase_M73"/>
    <property type="match status" value="1"/>
</dbReference>
<name>A0ABR9RE37_9FIRM</name>
<keyword evidence="2" id="KW-0732">Signal</keyword>
<proteinExistence type="predicted"/>
<dbReference type="NCBIfam" id="TIGR04088">
    <property type="entry name" value="cognate_SipW"/>
    <property type="match status" value="1"/>
</dbReference>
<feature type="region of interest" description="Disordered" evidence="1">
    <location>
        <begin position="55"/>
        <end position="76"/>
    </location>
</feature>
<gene>
    <name evidence="3" type="ORF">INF37_13320</name>
</gene>
<dbReference type="InterPro" id="IPR023833">
    <property type="entry name" value="Signal_pept_SipW-depend-type"/>
</dbReference>
<dbReference type="EMBL" id="JADCKF010000013">
    <property type="protein sequence ID" value="MBE5056967.1"/>
    <property type="molecule type" value="Genomic_DNA"/>
</dbReference>
<dbReference type="RefSeq" id="WP_193538803.1">
    <property type="nucleotide sequence ID" value="NZ_JADCKF010000013.1"/>
</dbReference>
<evidence type="ECO:0000256" key="1">
    <source>
        <dbReference type="SAM" id="MobiDB-lite"/>
    </source>
</evidence>
<dbReference type="Proteomes" id="UP000806211">
    <property type="component" value="Unassembled WGS sequence"/>
</dbReference>
<feature type="compositionally biased region" description="Basic and acidic residues" evidence="1">
    <location>
        <begin position="56"/>
        <end position="65"/>
    </location>
</feature>
<feature type="chain" id="PRO_5045873194" description="SipW-cognate class signal peptide" evidence="2">
    <location>
        <begin position="28"/>
        <end position="201"/>
    </location>
</feature>
<comment type="caution">
    <text evidence="3">The sequence shown here is derived from an EMBL/GenBank/DDBJ whole genome shotgun (WGS) entry which is preliminary data.</text>
</comment>
<sequence length="201" mass="21613">MNMKKKLVAGGLVACMGATLIGGATLAYFTDKDEADNVFTVGNVGIDLTEPNWDATGKEEAKEAYPGEPLAKDPTVTNTGANPCVVRIKVEWDAEIGKMDYRTDYVTGKLGDNWVDGGDGYFYYTKALNKGDVTDALFDQIVVPTTLTNDDAATEYNVKVTAYAAQAQGIFTSYKDMEDGISAEELPTVQAFFNTAFAPAP</sequence>
<keyword evidence="4" id="KW-1185">Reference proteome</keyword>